<dbReference type="AlphaFoldDB" id="A0A2V1AUY5"/>
<comment type="caution">
    <text evidence="2">The sequence shown here is derived from an EMBL/GenBank/DDBJ whole genome shotgun (WGS) entry which is preliminary data.</text>
</comment>
<accession>A0A2V1AUY5</accession>
<gene>
    <name evidence="2" type="ORF">CXQ85_000098</name>
</gene>
<evidence type="ECO:0000313" key="2">
    <source>
        <dbReference type="EMBL" id="PVH21133.1"/>
    </source>
</evidence>
<dbReference type="PANTHER" id="PTHR28207">
    <property type="entry name" value="ATP SYNTHASE SUBUNIT H, MITOCHONDRIAL"/>
    <property type="match status" value="1"/>
</dbReference>
<dbReference type="VEuPathDB" id="FungiDB:CXQ85_000098"/>
<reference evidence="2 3" key="1">
    <citation type="submission" date="2017-12" db="EMBL/GenBank/DDBJ databases">
        <title>Genome Sequence of a Multidrug-Resistant Candida haemulonii Isolate from a Patient with Chronic Leg Ulcers in Israel.</title>
        <authorList>
            <person name="Chow N.A."/>
            <person name="Gade L."/>
            <person name="Batra D."/>
            <person name="Rowe L.A."/>
            <person name="Ben-Ami R."/>
            <person name="Loparev V.N."/>
            <person name="Litvintseva A.P."/>
        </authorList>
    </citation>
    <scope>NUCLEOTIDE SEQUENCE [LARGE SCALE GENOMIC DNA]</scope>
    <source>
        <strain evidence="2 3">B11899</strain>
    </source>
</reference>
<dbReference type="PANTHER" id="PTHR28207:SF1">
    <property type="entry name" value="ATP SYNTHASE SUBUNIT H, MITOCHONDRIAL"/>
    <property type="match status" value="1"/>
</dbReference>
<organism evidence="2 3">
    <name type="scientific">Candidozyma haemuli</name>
    <dbReference type="NCBI Taxonomy" id="45357"/>
    <lineage>
        <taxon>Eukaryota</taxon>
        <taxon>Fungi</taxon>
        <taxon>Dikarya</taxon>
        <taxon>Ascomycota</taxon>
        <taxon>Saccharomycotina</taxon>
        <taxon>Pichiomycetes</taxon>
        <taxon>Metschnikowiaceae</taxon>
        <taxon>Candidozyma</taxon>
    </lineage>
</organism>
<dbReference type="GO" id="GO:0046933">
    <property type="term" value="F:proton-transporting ATP synthase activity, rotational mechanism"/>
    <property type="evidence" value="ECO:0007669"/>
    <property type="project" value="TreeGrafter"/>
</dbReference>
<dbReference type="EMBL" id="PKFO01000005">
    <property type="protein sequence ID" value="PVH21133.1"/>
    <property type="molecule type" value="Genomic_DNA"/>
</dbReference>
<dbReference type="RefSeq" id="XP_025342073.1">
    <property type="nucleotide sequence ID" value="XM_025483858.1"/>
</dbReference>
<dbReference type="OrthoDB" id="274752at2759"/>
<dbReference type="STRING" id="45357.A0A2V1AUY5"/>
<dbReference type="GeneID" id="37005431"/>
<dbReference type="Pfam" id="PF10775">
    <property type="entry name" value="ATP_sub_h"/>
    <property type="match status" value="1"/>
</dbReference>
<feature type="region of interest" description="Disordered" evidence="1">
    <location>
        <begin position="54"/>
        <end position="106"/>
    </location>
</feature>
<evidence type="ECO:0000313" key="3">
    <source>
        <dbReference type="Proteomes" id="UP000244309"/>
    </source>
</evidence>
<protein>
    <submittedName>
        <fullName evidence="2">Uncharacterized protein</fullName>
    </submittedName>
</protein>
<dbReference type="Proteomes" id="UP000244309">
    <property type="component" value="Unassembled WGS sequence"/>
</dbReference>
<dbReference type="InterPro" id="IPR019711">
    <property type="entry name" value="ATP_synth_F0_suH"/>
</dbReference>
<sequence>MFKQSIRALSSRRLLSVTPRTHNAVSDLYIQQIKQFKPSPVSADAEGIKHFKLPSKPAIPSDEVSADAVSAYESSEVETESAPAAGSGQAAEEDWFVFPEEEEQQH</sequence>
<evidence type="ECO:0000256" key="1">
    <source>
        <dbReference type="SAM" id="MobiDB-lite"/>
    </source>
</evidence>
<keyword evidence="3" id="KW-1185">Reference proteome</keyword>
<feature type="compositionally biased region" description="Acidic residues" evidence="1">
    <location>
        <begin position="91"/>
        <end position="106"/>
    </location>
</feature>
<name>A0A2V1AUY5_9ASCO</name>
<proteinExistence type="predicted"/>